<dbReference type="InterPro" id="IPR001320">
    <property type="entry name" value="Iontro_rcpt_C"/>
</dbReference>
<evidence type="ECO:0000256" key="14">
    <source>
        <dbReference type="PIRSR" id="PIRSR037090-50"/>
    </source>
</evidence>
<comment type="function">
    <text evidence="13">Glutamate-gated receptor that probably acts as non-selective cation channel.</text>
</comment>
<evidence type="ECO:0000256" key="11">
    <source>
        <dbReference type="ARBA" id="ARBA00023286"/>
    </source>
</evidence>
<name>A0AAV8TAZ7_9ROSI</name>
<evidence type="ECO:0000256" key="17">
    <source>
        <dbReference type="SAM" id="SignalP"/>
    </source>
</evidence>
<keyword evidence="14" id="KW-1015">Disulfide bond</keyword>
<accession>A0AAV8TAZ7</accession>
<feature type="transmembrane region" description="Helical" evidence="16">
    <location>
        <begin position="835"/>
        <end position="859"/>
    </location>
</feature>
<dbReference type="PANTHER" id="PTHR18966">
    <property type="entry name" value="IONOTROPIC GLUTAMATE RECEPTOR"/>
    <property type="match status" value="1"/>
</dbReference>
<dbReference type="PIRSF" id="PIRSF037090">
    <property type="entry name" value="Iontro_Glu-like_rcpt_pln"/>
    <property type="match status" value="1"/>
</dbReference>
<dbReference type="EMBL" id="JAIWQS010000005">
    <property type="protein sequence ID" value="KAJ8764002.1"/>
    <property type="molecule type" value="Genomic_DNA"/>
</dbReference>
<dbReference type="CDD" id="cd13686">
    <property type="entry name" value="GluR_Plant"/>
    <property type="match status" value="1"/>
</dbReference>
<dbReference type="GO" id="GO:0009611">
    <property type="term" value="P:response to wounding"/>
    <property type="evidence" value="ECO:0007669"/>
    <property type="project" value="UniProtKB-ARBA"/>
</dbReference>
<evidence type="ECO:0000256" key="7">
    <source>
        <dbReference type="ARBA" id="ARBA00023065"/>
    </source>
</evidence>
<keyword evidence="12 13" id="KW-0407">Ion channel</keyword>
<evidence type="ECO:0000256" key="15">
    <source>
        <dbReference type="SAM" id="MobiDB-lite"/>
    </source>
</evidence>
<dbReference type="InterPro" id="IPR044440">
    <property type="entry name" value="GABAb_receptor_plant_PBP1"/>
</dbReference>
<protein>
    <recommendedName>
        <fullName evidence="13">Glutamate receptor</fullName>
    </recommendedName>
</protein>
<evidence type="ECO:0000259" key="18">
    <source>
        <dbReference type="SMART" id="SM00079"/>
    </source>
</evidence>
<dbReference type="SMART" id="SM00079">
    <property type="entry name" value="PBPe"/>
    <property type="match status" value="1"/>
</dbReference>
<evidence type="ECO:0000313" key="20">
    <source>
        <dbReference type="Proteomes" id="UP001159364"/>
    </source>
</evidence>
<evidence type="ECO:0000256" key="5">
    <source>
        <dbReference type="ARBA" id="ARBA00022729"/>
    </source>
</evidence>
<dbReference type="FunFam" id="3.40.190.10:FF:000175">
    <property type="entry name" value="Glutamate receptor"/>
    <property type="match status" value="1"/>
</dbReference>
<dbReference type="SUPFAM" id="SSF53850">
    <property type="entry name" value="Periplasmic binding protein-like II"/>
    <property type="match status" value="1"/>
</dbReference>
<dbReference type="AlphaFoldDB" id="A0AAV8TAZ7"/>
<dbReference type="FunFam" id="3.40.50.2300:FF:000081">
    <property type="entry name" value="Glutamate receptor"/>
    <property type="match status" value="1"/>
</dbReference>
<dbReference type="SUPFAM" id="SSF53822">
    <property type="entry name" value="Periplasmic binding protein-like I"/>
    <property type="match status" value="1"/>
</dbReference>
<dbReference type="GO" id="GO:0007165">
    <property type="term" value="P:signal transduction"/>
    <property type="evidence" value="ECO:0007669"/>
    <property type="project" value="UniProtKB-ARBA"/>
</dbReference>
<dbReference type="Pfam" id="PF01094">
    <property type="entry name" value="ANF_receptor"/>
    <property type="match status" value="1"/>
</dbReference>
<keyword evidence="7 13" id="KW-0406">Ion transport</keyword>
<dbReference type="Gene3D" id="3.40.50.2300">
    <property type="match status" value="2"/>
</dbReference>
<keyword evidence="20" id="KW-1185">Reference proteome</keyword>
<dbReference type="GO" id="GO:0016020">
    <property type="term" value="C:membrane"/>
    <property type="evidence" value="ECO:0007669"/>
    <property type="project" value="UniProtKB-SubCell"/>
</dbReference>
<dbReference type="Pfam" id="PF10613">
    <property type="entry name" value="Lig_chan-Glu_bd"/>
    <property type="match status" value="1"/>
</dbReference>
<dbReference type="CDD" id="cd19990">
    <property type="entry name" value="PBP1_GABAb_receptor_plant"/>
    <property type="match status" value="1"/>
</dbReference>
<comment type="caution">
    <text evidence="19">The sequence shown here is derived from an EMBL/GenBank/DDBJ whole genome shotgun (WGS) entry which is preliminary data.</text>
</comment>
<reference evidence="19 20" key="1">
    <citation type="submission" date="2021-09" db="EMBL/GenBank/DDBJ databases">
        <title>Genomic insights and catalytic innovation underlie evolution of tropane alkaloids biosynthesis.</title>
        <authorList>
            <person name="Wang Y.-J."/>
            <person name="Tian T."/>
            <person name="Huang J.-P."/>
            <person name="Huang S.-X."/>
        </authorList>
    </citation>
    <scope>NUCLEOTIDE SEQUENCE [LARGE SCALE GENOMIC DNA]</scope>
    <source>
        <strain evidence="19">KIB-2018</strain>
        <tissue evidence="19">Leaf</tissue>
    </source>
</reference>
<keyword evidence="11 13" id="KW-1071">Ligand-gated ion channel</keyword>
<gene>
    <name evidence="19" type="ORF">K2173_004875</name>
</gene>
<evidence type="ECO:0000256" key="8">
    <source>
        <dbReference type="ARBA" id="ARBA00023136"/>
    </source>
</evidence>
<dbReference type="PRINTS" id="PR01176">
    <property type="entry name" value="GABABRECEPTR"/>
</dbReference>
<dbReference type="Proteomes" id="UP001159364">
    <property type="component" value="Linkage Group LG05"/>
</dbReference>
<dbReference type="FunFam" id="3.40.190.10:FF:000054">
    <property type="entry name" value="Glutamate receptor"/>
    <property type="match status" value="1"/>
</dbReference>
<comment type="subcellular location">
    <subcellularLocation>
        <location evidence="1">Membrane</location>
        <topology evidence="1">Multi-pass membrane protein</topology>
    </subcellularLocation>
</comment>
<feature type="domain" description="Ionotropic glutamate receptor C-terminal" evidence="18">
    <location>
        <begin position="470"/>
        <end position="812"/>
    </location>
</feature>
<evidence type="ECO:0000313" key="19">
    <source>
        <dbReference type="EMBL" id="KAJ8764002.1"/>
    </source>
</evidence>
<comment type="similarity">
    <text evidence="2 13">Belongs to the glutamate-gated ion channel (TC 1.A.10.1) family.</text>
</comment>
<feature type="region of interest" description="Disordered" evidence="15">
    <location>
        <begin position="890"/>
        <end position="937"/>
    </location>
</feature>
<dbReference type="InterPro" id="IPR001828">
    <property type="entry name" value="ANF_lig-bd_rcpt"/>
</dbReference>
<dbReference type="FunFam" id="1.10.287.70:FF:000037">
    <property type="entry name" value="Glutamate receptor"/>
    <property type="match status" value="1"/>
</dbReference>
<organism evidence="19 20">
    <name type="scientific">Erythroxylum novogranatense</name>
    <dbReference type="NCBI Taxonomy" id="1862640"/>
    <lineage>
        <taxon>Eukaryota</taxon>
        <taxon>Viridiplantae</taxon>
        <taxon>Streptophyta</taxon>
        <taxon>Embryophyta</taxon>
        <taxon>Tracheophyta</taxon>
        <taxon>Spermatophyta</taxon>
        <taxon>Magnoliopsida</taxon>
        <taxon>eudicotyledons</taxon>
        <taxon>Gunneridae</taxon>
        <taxon>Pentapetalae</taxon>
        <taxon>rosids</taxon>
        <taxon>fabids</taxon>
        <taxon>Malpighiales</taxon>
        <taxon>Erythroxylaceae</taxon>
        <taxon>Erythroxylum</taxon>
    </lineage>
</organism>
<evidence type="ECO:0000256" key="6">
    <source>
        <dbReference type="ARBA" id="ARBA00022989"/>
    </source>
</evidence>
<dbReference type="Gene3D" id="1.10.287.70">
    <property type="match status" value="1"/>
</dbReference>
<dbReference type="Gene3D" id="3.40.190.10">
    <property type="entry name" value="Periplasmic binding protein-like II"/>
    <property type="match status" value="3"/>
</dbReference>
<dbReference type="GO" id="GO:1901701">
    <property type="term" value="P:cellular response to oxygen-containing compound"/>
    <property type="evidence" value="ECO:0007669"/>
    <property type="project" value="UniProtKB-ARBA"/>
</dbReference>
<feature type="compositionally biased region" description="Polar residues" evidence="15">
    <location>
        <begin position="903"/>
        <end position="912"/>
    </location>
</feature>
<dbReference type="Pfam" id="PF00060">
    <property type="entry name" value="Lig_chan"/>
    <property type="match status" value="1"/>
</dbReference>
<proteinExistence type="inferred from homology"/>
<keyword evidence="4 16" id="KW-0812">Transmembrane</keyword>
<evidence type="ECO:0000256" key="16">
    <source>
        <dbReference type="SAM" id="Phobius"/>
    </source>
</evidence>
<keyword evidence="6 16" id="KW-1133">Transmembrane helix</keyword>
<dbReference type="InterPro" id="IPR028082">
    <property type="entry name" value="Peripla_BP_I"/>
</dbReference>
<keyword evidence="3 13" id="KW-0813">Transport</keyword>
<feature type="chain" id="PRO_5044023872" description="Glutamate receptor" evidence="17">
    <location>
        <begin position="18"/>
        <end position="937"/>
    </location>
</feature>
<feature type="transmembrane region" description="Helical" evidence="16">
    <location>
        <begin position="653"/>
        <end position="677"/>
    </location>
</feature>
<keyword evidence="5 17" id="KW-0732">Signal</keyword>
<keyword evidence="10" id="KW-0325">Glycoprotein</keyword>
<evidence type="ECO:0000256" key="3">
    <source>
        <dbReference type="ARBA" id="ARBA00022448"/>
    </source>
</evidence>
<sequence length="937" mass="103997">MNIVWVLFLVVFHNGVCLPGIDTNVSRRPAVVNIGAILSFNTTIGRVARVAINTAVEDVNSDPSVLGGTKLSIKMPDTNFSGFVGIIEALKFMGSDTVAIIGPQSTVTAHVISVVANELQVPLLSYSATDPTLASLQFPFFVMTSQNDLYQMTAIADIVDHYGWREVIGIFADDDYGRNGIAALGDKLAAKRCKISYKAALSPSPNRQEITDMLVQVALTESRILVLHASLPWGPIVFSVAKYLGMMEDGYVWIATNWLSTLIDTNYPLPAETMDDIQGVLTLRMYTPDSELKKNFVSRWSNITSKLKKYGSIGLNTYGLYAYDTVWLLARAIGAFFDQGGNISFSNDSRLINLPSHGLHLDAMSIFDGGKLLLHNIFEVNMTGVTGQIKRDQSGTIVRPAYDVINVVGTGYRKIGYWSNHSGLSVLPPETVYSKLPNRSSSSQKLRSVIWPGEPPQKPRGWVFPNNGRHLRIGIPIRVSYQQFVSQVPGTELFTGYCIDVFTAAINTMPYAVPYKLIPFGDGINNPSSTELVRSITAGVFDAAVGDIAIITNRTRMADFTQPYIESGLVVVAPVRKTDSDAWAFLQPFSRKMWLVTAVSFIVVGVVVWIMEHRKNDEFRGPPRRQFTTILWFSFSTWFFAHRENVVSSFGRIVLVIWLFVVLIINSSYTASLTSILTVQKLSSNIEGIDTLRLSKDRIGHQQGSFARDYLINELGIDESRLVPLKLPEDVAKALKDGPKKGVAAVVDERAYLELFLSTRCEFSIIGQEFAKIGWGFAFPKDSPLAVDMSTAILKLSESGDLQRIHDKWLMSSACSSQGTKLEVDRLRLKSFWGLYLVCGLASLLALCIYLTMVLLQYAKRHQEEPKPFGSSSTSARLKTFLTFVDEKEDEVKKRSKRRQLEKPSNGSQVETVGSFDSMRRSVEIPSNRCNEANDEA</sequence>
<dbReference type="InterPro" id="IPR015683">
    <property type="entry name" value="Ionotropic_Glu_rcpt"/>
</dbReference>
<dbReference type="InterPro" id="IPR017103">
    <property type="entry name" value="Iontropic_Glu_rcpt_pln"/>
</dbReference>
<evidence type="ECO:0000256" key="4">
    <source>
        <dbReference type="ARBA" id="ARBA00022692"/>
    </source>
</evidence>
<dbReference type="GO" id="GO:0015276">
    <property type="term" value="F:ligand-gated monoatomic ion channel activity"/>
    <property type="evidence" value="ECO:0007669"/>
    <property type="project" value="InterPro"/>
</dbReference>
<feature type="disulfide bond" evidence="14">
    <location>
        <begin position="761"/>
        <end position="815"/>
    </location>
</feature>
<dbReference type="InterPro" id="IPR019594">
    <property type="entry name" value="Glu/Gly-bd"/>
</dbReference>
<feature type="signal peptide" evidence="17">
    <location>
        <begin position="1"/>
        <end position="17"/>
    </location>
</feature>
<evidence type="ECO:0000256" key="1">
    <source>
        <dbReference type="ARBA" id="ARBA00004141"/>
    </source>
</evidence>
<evidence type="ECO:0000256" key="9">
    <source>
        <dbReference type="ARBA" id="ARBA00023170"/>
    </source>
</evidence>
<feature type="transmembrane region" description="Helical" evidence="16">
    <location>
        <begin position="593"/>
        <end position="611"/>
    </location>
</feature>
<keyword evidence="8 13" id="KW-0472">Membrane</keyword>
<evidence type="ECO:0000256" key="10">
    <source>
        <dbReference type="ARBA" id="ARBA00023180"/>
    </source>
</evidence>
<evidence type="ECO:0000256" key="12">
    <source>
        <dbReference type="ARBA" id="ARBA00023303"/>
    </source>
</evidence>
<evidence type="ECO:0000256" key="2">
    <source>
        <dbReference type="ARBA" id="ARBA00008685"/>
    </source>
</evidence>
<evidence type="ECO:0000256" key="13">
    <source>
        <dbReference type="PIRNR" id="PIRNR037090"/>
    </source>
</evidence>
<keyword evidence="9 13" id="KW-0675">Receptor</keyword>